<dbReference type="PRINTS" id="PR00081">
    <property type="entry name" value="GDHRDH"/>
</dbReference>
<sequence>MVSYDGPHQGTKLFKSFTRTWHSQSYPEILPSRPELSAVGKVVFITGGGSGIGKATAIAFAQAGAKVVAIFGRRVGNLQLAAEEVSKANLAGTTTVIIESVDISQRLALEAAFANASNKAGGAKVDIFINNAGSLKPPSPLTTYGEKELRESIEGNLIGSFNVVQAVVPLLAPKAKILNISSGIAHINPIPGFWAYASLKLAIVKMFDFLQAEHPDLSVFNIQPGVVATELNQVSSFPGQDDVTLPAHFNVWIASPEAEFLKGKFVWANWDVDELKALAKEVKESMLLRIYLNGVPM</sequence>
<dbReference type="PANTHER" id="PTHR42901:SF1">
    <property type="entry name" value="ALCOHOL DEHYDROGENASE"/>
    <property type="match status" value="1"/>
</dbReference>
<dbReference type="PANTHER" id="PTHR42901">
    <property type="entry name" value="ALCOHOL DEHYDROGENASE"/>
    <property type="match status" value="1"/>
</dbReference>
<comment type="similarity">
    <text evidence="1">Belongs to the short-chain dehydrogenases/reductases (SDR) family.</text>
</comment>
<dbReference type="Gene3D" id="3.40.50.720">
    <property type="entry name" value="NAD(P)-binding Rossmann-like Domain"/>
    <property type="match status" value="1"/>
</dbReference>
<name>A0A9P4N423_9PLEO</name>
<comment type="caution">
    <text evidence="3">The sequence shown here is derived from an EMBL/GenBank/DDBJ whole genome shotgun (WGS) entry which is preliminary data.</text>
</comment>
<evidence type="ECO:0000313" key="3">
    <source>
        <dbReference type="EMBL" id="KAF2261404.1"/>
    </source>
</evidence>
<dbReference type="SUPFAM" id="SSF51735">
    <property type="entry name" value="NAD(P)-binding Rossmann-fold domains"/>
    <property type="match status" value="1"/>
</dbReference>
<evidence type="ECO:0000313" key="4">
    <source>
        <dbReference type="Proteomes" id="UP000800093"/>
    </source>
</evidence>
<gene>
    <name evidence="3" type="ORF">CC78DRAFT_535697</name>
</gene>
<keyword evidence="2" id="KW-0560">Oxidoreductase</keyword>
<accession>A0A9P4N423</accession>
<reference evidence="4" key="1">
    <citation type="journal article" date="2020" name="Stud. Mycol.">
        <title>101 Dothideomycetes genomes: A test case for predicting lifestyles and emergence of pathogens.</title>
        <authorList>
            <person name="Haridas S."/>
            <person name="Albert R."/>
            <person name="Binder M."/>
            <person name="Bloem J."/>
            <person name="LaButti K."/>
            <person name="Salamov A."/>
            <person name="Andreopoulos B."/>
            <person name="Baker S."/>
            <person name="Barry K."/>
            <person name="Bills G."/>
            <person name="Bluhm B."/>
            <person name="Cannon C."/>
            <person name="Castanera R."/>
            <person name="Culley D."/>
            <person name="Daum C."/>
            <person name="Ezra D."/>
            <person name="Gonzalez J."/>
            <person name="Henrissat B."/>
            <person name="Kuo A."/>
            <person name="Liang C."/>
            <person name="Lipzen A."/>
            <person name="Lutzoni F."/>
            <person name="Magnuson J."/>
            <person name="Mondo S."/>
            <person name="Nolan M."/>
            <person name="Ohm R."/>
            <person name="Pangilinan J."/>
            <person name="Park H.-J."/>
            <person name="Ramirez L."/>
            <person name="Alfaro M."/>
            <person name="Sun H."/>
            <person name="Tritt A."/>
            <person name="Yoshinaga Y."/>
            <person name="Zwiers L.-H."/>
            <person name="Turgeon B."/>
            <person name="Goodwin S."/>
            <person name="Spatafora J."/>
            <person name="Crous P."/>
            <person name="Grigoriev I."/>
        </authorList>
    </citation>
    <scope>NUCLEOTIDE SEQUENCE [LARGE SCALE GENOMIC DNA]</scope>
    <source>
        <strain evidence="4">CBS 304.66</strain>
    </source>
</reference>
<dbReference type="Pfam" id="PF00106">
    <property type="entry name" value="adh_short"/>
    <property type="match status" value="1"/>
</dbReference>
<evidence type="ECO:0000256" key="1">
    <source>
        <dbReference type="ARBA" id="ARBA00006484"/>
    </source>
</evidence>
<protein>
    <submittedName>
        <fullName evidence="3">NAD(P)-binding protein</fullName>
    </submittedName>
</protein>
<dbReference type="GO" id="GO:0016491">
    <property type="term" value="F:oxidoreductase activity"/>
    <property type="evidence" value="ECO:0007669"/>
    <property type="project" value="UniProtKB-KW"/>
</dbReference>
<evidence type="ECO:0000256" key="2">
    <source>
        <dbReference type="ARBA" id="ARBA00023002"/>
    </source>
</evidence>
<organism evidence="3 4">
    <name type="scientific">Lojkania enalia</name>
    <dbReference type="NCBI Taxonomy" id="147567"/>
    <lineage>
        <taxon>Eukaryota</taxon>
        <taxon>Fungi</taxon>
        <taxon>Dikarya</taxon>
        <taxon>Ascomycota</taxon>
        <taxon>Pezizomycotina</taxon>
        <taxon>Dothideomycetes</taxon>
        <taxon>Pleosporomycetidae</taxon>
        <taxon>Pleosporales</taxon>
        <taxon>Pleosporales incertae sedis</taxon>
        <taxon>Lojkania</taxon>
    </lineage>
</organism>
<dbReference type="CDD" id="cd05233">
    <property type="entry name" value="SDR_c"/>
    <property type="match status" value="1"/>
</dbReference>
<dbReference type="InterPro" id="IPR036291">
    <property type="entry name" value="NAD(P)-bd_dom_sf"/>
</dbReference>
<dbReference type="InterPro" id="IPR002347">
    <property type="entry name" value="SDR_fam"/>
</dbReference>
<keyword evidence="4" id="KW-1185">Reference proteome</keyword>
<dbReference type="Proteomes" id="UP000800093">
    <property type="component" value="Unassembled WGS sequence"/>
</dbReference>
<dbReference type="AlphaFoldDB" id="A0A9P4N423"/>
<dbReference type="OrthoDB" id="1933717at2759"/>
<proteinExistence type="inferred from homology"/>
<dbReference type="EMBL" id="ML986658">
    <property type="protein sequence ID" value="KAF2261404.1"/>
    <property type="molecule type" value="Genomic_DNA"/>
</dbReference>